<evidence type="ECO:0000313" key="2">
    <source>
        <dbReference type="Proteomes" id="UP000249057"/>
    </source>
</evidence>
<accession>A0ACD1GFX1</accession>
<proteinExistence type="predicted"/>
<dbReference type="EMBL" id="KZ825326">
    <property type="protein sequence ID" value="RAH48126.1"/>
    <property type="molecule type" value="Genomic_DNA"/>
</dbReference>
<sequence length="128" mass="14228">MVHTRDLTNPVAHSSHLARHFHDPTSYIYTHTYTYNQQQSANLPPSSFVHTEVHSPNIPDRPSNRAAQRCVRVAPPPTKPARSSIPKCAVLSRHVANCQVTQRRCRGGGIARLPLPFHVVCHVMVAGI</sequence>
<organism evidence="1 2">
    <name type="scientific">Aspergillus brunneoviolaceus CBS 621.78</name>
    <dbReference type="NCBI Taxonomy" id="1450534"/>
    <lineage>
        <taxon>Eukaryota</taxon>
        <taxon>Fungi</taxon>
        <taxon>Dikarya</taxon>
        <taxon>Ascomycota</taxon>
        <taxon>Pezizomycotina</taxon>
        <taxon>Eurotiomycetes</taxon>
        <taxon>Eurotiomycetidae</taxon>
        <taxon>Eurotiales</taxon>
        <taxon>Aspergillaceae</taxon>
        <taxon>Aspergillus</taxon>
        <taxon>Aspergillus subgen. Circumdati</taxon>
    </lineage>
</organism>
<keyword evidence="2" id="KW-1185">Reference proteome</keyword>
<dbReference type="Proteomes" id="UP000249057">
    <property type="component" value="Unassembled WGS sequence"/>
</dbReference>
<protein>
    <submittedName>
        <fullName evidence="1">Uncharacterized protein</fullName>
    </submittedName>
</protein>
<evidence type="ECO:0000313" key="1">
    <source>
        <dbReference type="EMBL" id="RAH48126.1"/>
    </source>
</evidence>
<gene>
    <name evidence="1" type="ORF">BO95DRAFT_68779</name>
</gene>
<name>A0ACD1GFX1_9EURO</name>
<reference evidence="1" key="1">
    <citation type="submission" date="2018-02" db="EMBL/GenBank/DDBJ databases">
        <title>The genomes of Aspergillus section Nigri reveals drivers in fungal speciation.</title>
        <authorList>
            <consortium name="DOE Joint Genome Institute"/>
            <person name="Vesth T.C."/>
            <person name="Nybo J."/>
            <person name="Theobald S."/>
            <person name="Brandl J."/>
            <person name="Frisvad J.C."/>
            <person name="Nielsen K.F."/>
            <person name="Lyhne E.K."/>
            <person name="Kogle M.E."/>
            <person name="Kuo A."/>
            <person name="Riley R."/>
            <person name="Clum A."/>
            <person name="Nolan M."/>
            <person name="Lipzen A."/>
            <person name="Salamov A."/>
            <person name="Henrissat B."/>
            <person name="Wiebenga A."/>
            <person name="De vries R.P."/>
            <person name="Grigoriev I.V."/>
            <person name="Mortensen U.H."/>
            <person name="Andersen M.R."/>
            <person name="Baker S.E."/>
        </authorList>
    </citation>
    <scope>NUCLEOTIDE SEQUENCE</scope>
    <source>
        <strain evidence="1">CBS 621.78</strain>
    </source>
</reference>